<dbReference type="GO" id="GO:0043565">
    <property type="term" value="F:sequence-specific DNA binding"/>
    <property type="evidence" value="ECO:0007669"/>
    <property type="project" value="InterPro"/>
</dbReference>
<reference evidence="17" key="1">
    <citation type="submission" date="2025-08" db="UniProtKB">
        <authorList>
            <consortium name="RefSeq"/>
        </authorList>
    </citation>
    <scope>IDENTIFICATION</scope>
</reference>
<keyword evidence="11" id="KW-0131">Cell cycle</keyword>
<dbReference type="AlphaFoldDB" id="A0A6I9VQU1"/>
<keyword evidence="9" id="KW-0804">Transcription</keyword>
<dbReference type="PANTHER" id="PTHR46600:SF1">
    <property type="entry name" value="THAP DOMAIN-CONTAINING PROTEIN 1"/>
    <property type="match status" value="1"/>
</dbReference>
<organism evidence="16 17">
    <name type="scientific">Pogonomyrmex barbatus</name>
    <name type="common">red harvester ant</name>
    <dbReference type="NCBI Taxonomy" id="144034"/>
    <lineage>
        <taxon>Eukaryota</taxon>
        <taxon>Metazoa</taxon>
        <taxon>Ecdysozoa</taxon>
        <taxon>Arthropoda</taxon>
        <taxon>Hexapoda</taxon>
        <taxon>Insecta</taxon>
        <taxon>Pterygota</taxon>
        <taxon>Neoptera</taxon>
        <taxon>Endopterygota</taxon>
        <taxon>Hymenoptera</taxon>
        <taxon>Apocrita</taxon>
        <taxon>Aculeata</taxon>
        <taxon>Formicoidea</taxon>
        <taxon>Formicidae</taxon>
        <taxon>Myrmicinae</taxon>
        <taxon>Pogonomyrmex</taxon>
    </lineage>
</organism>
<evidence type="ECO:0000256" key="4">
    <source>
        <dbReference type="ARBA" id="ARBA00022771"/>
    </source>
</evidence>
<evidence type="ECO:0000256" key="10">
    <source>
        <dbReference type="ARBA" id="ARBA00023242"/>
    </source>
</evidence>
<keyword evidence="7 13" id="KW-0175">Coiled coil</keyword>
<evidence type="ECO:0000313" key="17">
    <source>
        <dbReference type="RefSeq" id="XP_011629893.1"/>
    </source>
</evidence>
<dbReference type="SUPFAM" id="SSF57716">
    <property type="entry name" value="Glucocorticoid receptor-like (DNA-binding domain)"/>
    <property type="match status" value="1"/>
</dbReference>
<dbReference type="PROSITE" id="PS50950">
    <property type="entry name" value="ZF_THAP"/>
    <property type="match status" value="1"/>
</dbReference>
<evidence type="ECO:0000256" key="13">
    <source>
        <dbReference type="SAM" id="Coils"/>
    </source>
</evidence>
<evidence type="ECO:0000256" key="8">
    <source>
        <dbReference type="ARBA" id="ARBA00023125"/>
    </source>
</evidence>
<dbReference type="Proteomes" id="UP000504615">
    <property type="component" value="Unplaced"/>
</dbReference>
<dbReference type="InterPro" id="IPR026516">
    <property type="entry name" value="THAP1/10"/>
</dbReference>
<dbReference type="GeneID" id="105422281"/>
<keyword evidence="3" id="KW-0479">Metal-binding</keyword>
<evidence type="ECO:0000256" key="1">
    <source>
        <dbReference type="ARBA" id="ARBA00004642"/>
    </source>
</evidence>
<dbReference type="SMART" id="SM00980">
    <property type="entry name" value="THAP"/>
    <property type="match status" value="1"/>
</dbReference>
<dbReference type="OrthoDB" id="5982876at2759"/>
<evidence type="ECO:0000313" key="16">
    <source>
        <dbReference type="Proteomes" id="UP000504615"/>
    </source>
</evidence>
<dbReference type="RefSeq" id="XP_011629893.1">
    <property type="nucleotide sequence ID" value="XM_011631591.1"/>
</dbReference>
<dbReference type="InterPro" id="IPR038441">
    <property type="entry name" value="THAP_Znf_sf"/>
</dbReference>
<evidence type="ECO:0000256" key="11">
    <source>
        <dbReference type="ARBA" id="ARBA00023306"/>
    </source>
</evidence>
<keyword evidence="4 12" id="KW-0863">Zinc-finger</keyword>
<feature type="domain" description="THAP-type" evidence="15">
    <location>
        <begin position="1"/>
        <end position="79"/>
    </location>
</feature>
<comment type="subcellular location">
    <subcellularLocation>
        <location evidence="1">Nucleus</location>
        <location evidence="1">Nucleoplasm</location>
    </subcellularLocation>
</comment>
<evidence type="ECO:0000256" key="9">
    <source>
        <dbReference type="ARBA" id="ARBA00023163"/>
    </source>
</evidence>
<evidence type="ECO:0000256" key="12">
    <source>
        <dbReference type="PROSITE-ProRule" id="PRU00309"/>
    </source>
</evidence>
<dbReference type="GO" id="GO:0008270">
    <property type="term" value="F:zinc ion binding"/>
    <property type="evidence" value="ECO:0007669"/>
    <property type="project" value="UniProtKB-KW"/>
</dbReference>
<accession>A0A6I9VQU1</accession>
<evidence type="ECO:0000256" key="6">
    <source>
        <dbReference type="ARBA" id="ARBA00023015"/>
    </source>
</evidence>
<keyword evidence="5" id="KW-0862">Zinc</keyword>
<keyword evidence="6" id="KW-0805">Transcription regulation</keyword>
<feature type="coiled-coil region" evidence="13">
    <location>
        <begin position="180"/>
        <end position="214"/>
    </location>
</feature>
<gene>
    <name evidence="17" type="primary">LOC105422281</name>
</gene>
<dbReference type="InterPro" id="IPR006612">
    <property type="entry name" value="THAP_Znf"/>
</dbReference>
<proteinExistence type="inferred from homology"/>
<keyword evidence="8 12" id="KW-0238">DNA-binding</keyword>
<protein>
    <submittedName>
        <fullName evidence="17">Uncharacterized protein LOC105422281 isoform X2</fullName>
    </submittedName>
</protein>
<evidence type="ECO:0000259" key="15">
    <source>
        <dbReference type="PROSITE" id="PS50950"/>
    </source>
</evidence>
<dbReference type="Gene3D" id="6.20.210.20">
    <property type="entry name" value="THAP domain"/>
    <property type="match status" value="1"/>
</dbReference>
<name>A0A6I9VQU1_9HYME</name>
<keyword evidence="16" id="KW-1185">Reference proteome</keyword>
<evidence type="ECO:0000256" key="3">
    <source>
        <dbReference type="ARBA" id="ARBA00022723"/>
    </source>
</evidence>
<evidence type="ECO:0000256" key="5">
    <source>
        <dbReference type="ARBA" id="ARBA00022833"/>
    </source>
</evidence>
<dbReference type="Pfam" id="PF05485">
    <property type="entry name" value="THAP"/>
    <property type="match status" value="1"/>
</dbReference>
<dbReference type="SMART" id="SM00692">
    <property type="entry name" value="DM3"/>
    <property type="match status" value="1"/>
</dbReference>
<keyword evidence="10" id="KW-0539">Nucleus</keyword>
<evidence type="ECO:0000256" key="7">
    <source>
        <dbReference type="ARBA" id="ARBA00023054"/>
    </source>
</evidence>
<comment type="similarity">
    <text evidence="2">Belongs to the THAP1 family.</text>
</comment>
<dbReference type="PANTHER" id="PTHR46600">
    <property type="entry name" value="THAP DOMAIN-CONTAINING"/>
    <property type="match status" value="1"/>
</dbReference>
<evidence type="ECO:0000256" key="2">
    <source>
        <dbReference type="ARBA" id="ARBA00006177"/>
    </source>
</evidence>
<evidence type="ECO:0000256" key="14">
    <source>
        <dbReference type="SAM" id="MobiDB-lite"/>
    </source>
</evidence>
<feature type="region of interest" description="Disordered" evidence="14">
    <location>
        <begin position="112"/>
        <end position="147"/>
    </location>
</feature>
<dbReference type="GO" id="GO:0005654">
    <property type="term" value="C:nucleoplasm"/>
    <property type="evidence" value="ECO:0007669"/>
    <property type="project" value="UniProtKB-SubCell"/>
</dbReference>
<sequence length="217" mass="25674">MIRVCICCKQRISKTSDISLFRFPRSAKLFKRWLFAIGAERKVTESSRICSRHFKKNDFRYDLVENKRYLKQGAIPSLRLNNKEIRYDPILDSQDTIVKENQPRNSVISYMETTEAETSDTTESPMEGDNPLSERVSLTQESSNEQEKKNKRYLYDVRWEEISTSPVQAKIYWEVAIKKITRQKKIVKSLRQKAKRLEKQILELQTLVKKEAKKMML</sequence>